<evidence type="ECO:0000313" key="3">
    <source>
        <dbReference type="EnsemblPlants" id="Solyc08g005750.2.1"/>
    </source>
</evidence>
<protein>
    <submittedName>
        <fullName evidence="3">Uncharacterized protein</fullName>
    </submittedName>
</protein>
<name>A0A3Q7HGW2_SOLLC</name>
<proteinExistence type="inferred from homology"/>
<dbReference type="PaxDb" id="4081-Solyc08g005750.1.1"/>
<dbReference type="AlphaFoldDB" id="A0A3Q7HGW2"/>
<keyword evidence="4" id="KW-1185">Reference proteome</keyword>
<dbReference type="STRING" id="4081.A0A3Q7HGW2"/>
<dbReference type="Gramene" id="Solyc08g005750.2.1">
    <property type="protein sequence ID" value="Solyc08g005750.2.1"/>
    <property type="gene ID" value="Solyc08g005750.2"/>
</dbReference>
<dbReference type="PANTHER" id="PTHR31147:SF66">
    <property type="entry name" value="OS05G0315700 PROTEIN"/>
    <property type="match status" value="1"/>
</dbReference>
<dbReference type="PANTHER" id="PTHR31147">
    <property type="entry name" value="ACYL TRANSFERASE 4"/>
    <property type="match status" value="1"/>
</dbReference>
<comment type="similarity">
    <text evidence="1">Belongs to the plant acyltransferase family.</text>
</comment>
<evidence type="ECO:0000313" key="4">
    <source>
        <dbReference type="Proteomes" id="UP000004994"/>
    </source>
</evidence>
<dbReference type="Pfam" id="PF02458">
    <property type="entry name" value="Transferase"/>
    <property type="match status" value="1"/>
</dbReference>
<evidence type="ECO:0000256" key="1">
    <source>
        <dbReference type="ARBA" id="ARBA00009861"/>
    </source>
</evidence>
<keyword evidence="2" id="KW-0808">Transferase</keyword>
<accession>A0A3Q7HGW2</accession>
<dbReference type="InParanoid" id="A0A3Q7HGW2"/>
<sequence length="111" mass="12475">MFLNALSELIQGASTPSISPIWQRDILSARSSPCITCTHNELLVAFLWKCRTIVLDLHPEEIVHLTYLINIRRKSFNFELPSRYYGNAFITPAALSKAGLLCSNPSTYICS</sequence>
<dbReference type="Proteomes" id="UP000004994">
    <property type="component" value="Chromosome 8"/>
</dbReference>
<dbReference type="Gene3D" id="3.30.559.10">
    <property type="entry name" value="Chloramphenicol acetyltransferase-like domain"/>
    <property type="match status" value="1"/>
</dbReference>
<dbReference type="InterPro" id="IPR023213">
    <property type="entry name" value="CAT-like_dom_sf"/>
</dbReference>
<dbReference type="EnsemblPlants" id="Solyc08g005750.2.1">
    <property type="protein sequence ID" value="Solyc08g005750.2.1"/>
    <property type="gene ID" value="Solyc08g005750.2"/>
</dbReference>
<reference evidence="3" key="1">
    <citation type="journal article" date="2012" name="Nature">
        <title>The tomato genome sequence provides insights into fleshy fruit evolution.</title>
        <authorList>
            <consortium name="Tomato Genome Consortium"/>
        </authorList>
    </citation>
    <scope>NUCLEOTIDE SEQUENCE [LARGE SCALE GENOMIC DNA]</scope>
    <source>
        <strain evidence="3">cv. Heinz 1706</strain>
    </source>
</reference>
<dbReference type="GO" id="GO:0016740">
    <property type="term" value="F:transferase activity"/>
    <property type="evidence" value="ECO:0007669"/>
    <property type="project" value="UniProtKB-KW"/>
</dbReference>
<evidence type="ECO:0000256" key="2">
    <source>
        <dbReference type="ARBA" id="ARBA00022679"/>
    </source>
</evidence>
<dbReference type="InterPro" id="IPR050898">
    <property type="entry name" value="Plant_acyltransferase"/>
</dbReference>
<organism evidence="3">
    <name type="scientific">Solanum lycopersicum</name>
    <name type="common">Tomato</name>
    <name type="synonym">Lycopersicon esculentum</name>
    <dbReference type="NCBI Taxonomy" id="4081"/>
    <lineage>
        <taxon>Eukaryota</taxon>
        <taxon>Viridiplantae</taxon>
        <taxon>Streptophyta</taxon>
        <taxon>Embryophyta</taxon>
        <taxon>Tracheophyta</taxon>
        <taxon>Spermatophyta</taxon>
        <taxon>Magnoliopsida</taxon>
        <taxon>eudicotyledons</taxon>
        <taxon>Gunneridae</taxon>
        <taxon>Pentapetalae</taxon>
        <taxon>asterids</taxon>
        <taxon>lamiids</taxon>
        <taxon>Solanales</taxon>
        <taxon>Solanaceae</taxon>
        <taxon>Solanoideae</taxon>
        <taxon>Solaneae</taxon>
        <taxon>Solanum</taxon>
        <taxon>Solanum subgen. Lycopersicon</taxon>
    </lineage>
</organism>
<reference evidence="3" key="2">
    <citation type="submission" date="2019-01" db="UniProtKB">
        <authorList>
            <consortium name="EnsemblPlants"/>
        </authorList>
    </citation>
    <scope>IDENTIFICATION</scope>
    <source>
        <strain evidence="3">cv. Heinz 1706</strain>
    </source>
</reference>